<comment type="similarity">
    <text evidence="5">Belongs to the SAT4 family.</text>
</comment>
<dbReference type="GO" id="GO:0016020">
    <property type="term" value="C:membrane"/>
    <property type="evidence" value="ECO:0007669"/>
    <property type="project" value="UniProtKB-SubCell"/>
</dbReference>
<evidence type="ECO:0000256" key="7">
    <source>
        <dbReference type="SAM" id="Phobius"/>
    </source>
</evidence>
<gene>
    <name evidence="9" type="ORF">B0J11DRAFT_582236</name>
</gene>
<dbReference type="Pfam" id="PF20684">
    <property type="entry name" value="Fung_rhodopsin"/>
    <property type="match status" value="1"/>
</dbReference>
<evidence type="ECO:0000256" key="4">
    <source>
        <dbReference type="ARBA" id="ARBA00023136"/>
    </source>
</evidence>
<keyword evidence="4 7" id="KW-0472">Membrane</keyword>
<feature type="transmembrane region" description="Helical" evidence="7">
    <location>
        <begin position="173"/>
        <end position="194"/>
    </location>
</feature>
<keyword evidence="10" id="KW-1185">Reference proteome</keyword>
<evidence type="ECO:0000313" key="9">
    <source>
        <dbReference type="EMBL" id="KAH7119727.1"/>
    </source>
</evidence>
<dbReference type="PANTHER" id="PTHR33048">
    <property type="entry name" value="PTH11-LIKE INTEGRAL MEMBRANE PROTEIN (AFU_ORTHOLOGUE AFUA_5G11245)"/>
    <property type="match status" value="1"/>
</dbReference>
<dbReference type="OrthoDB" id="5421689at2759"/>
<keyword evidence="3 7" id="KW-1133">Transmembrane helix</keyword>
<dbReference type="Proteomes" id="UP000700596">
    <property type="component" value="Unassembled WGS sequence"/>
</dbReference>
<evidence type="ECO:0000256" key="3">
    <source>
        <dbReference type="ARBA" id="ARBA00022989"/>
    </source>
</evidence>
<keyword evidence="2 7" id="KW-0812">Transmembrane</keyword>
<evidence type="ECO:0000313" key="10">
    <source>
        <dbReference type="Proteomes" id="UP000700596"/>
    </source>
</evidence>
<feature type="transmembrane region" description="Helical" evidence="7">
    <location>
        <begin position="12"/>
        <end position="35"/>
    </location>
</feature>
<evidence type="ECO:0000256" key="6">
    <source>
        <dbReference type="SAM" id="MobiDB-lite"/>
    </source>
</evidence>
<reference evidence="9" key="1">
    <citation type="journal article" date="2021" name="Nat. Commun.">
        <title>Genetic determinants of endophytism in the Arabidopsis root mycobiome.</title>
        <authorList>
            <person name="Mesny F."/>
            <person name="Miyauchi S."/>
            <person name="Thiergart T."/>
            <person name="Pickel B."/>
            <person name="Atanasova L."/>
            <person name="Karlsson M."/>
            <person name="Huettel B."/>
            <person name="Barry K.W."/>
            <person name="Haridas S."/>
            <person name="Chen C."/>
            <person name="Bauer D."/>
            <person name="Andreopoulos W."/>
            <person name="Pangilinan J."/>
            <person name="LaButti K."/>
            <person name="Riley R."/>
            <person name="Lipzen A."/>
            <person name="Clum A."/>
            <person name="Drula E."/>
            <person name="Henrissat B."/>
            <person name="Kohler A."/>
            <person name="Grigoriev I.V."/>
            <person name="Martin F.M."/>
            <person name="Hacquard S."/>
        </authorList>
    </citation>
    <scope>NUCLEOTIDE SEQUENCE</scope>
    <source>
        <strain evidence="9">MPI-CAGE-CH-0243</strain>
    </source>
</reference>
<name>A0A9P9DIQ8_9PLEO</name>
<evidence type="ECO:0000256" key="1">
    <source>
        <dbReference type="ARBA" id="ARBA00004141"/>
    </source>
</evidence>
<feature type="transmembrane region" description="Helical" evidence="7">
    <location>
        <begin position="129"/>
        <end position="153"/>
    </location>
</feature>
<feature type="transmembrane region" description="Helical" evidence="7">
    <location>
        <begin position="99"/>
        <end position="117"/>
    </location>
</feature>
<comment type="caution">
    <text evidence="9">The sequence shown here is derived from an EMBL/GenBank/DDBJ whole genome shotgun (WGS) entry which is preliminary data.</text>
</comment>
<accession>A0A9P9DIQ8</accession>
<organism evidence="9 10">
    <name type="scientific">Dendryphion nanum</name>
    <dbReference type="NCBI Taxonomy" id="256645"/>
    <lineage>
        <taxon>Eukaryota</taxon>
        <taxon>Fungi</taxon>
        <taxon>Dikarya</taxon>
        <taxon>Ascomycota</taxon>
        <taxon>Pezizomycotina</taxon>
        <taxon>Dothideomycetes</taxon>
        <taxon>Pleosporomycetidae</taxon>
        <taxon>Pleosporales</taxon>
        <taxon>Torulaceae</taxon>
        <taxon>Dendryphion</taxon>
    </lineage>
</organism>
<feature type="region of interest" description="Disordered" evidence="6">
    <location>
        <begin position="332"/>
        <end position="393"/>
    </location>
</feature>
<feature type="transmembrane region" description="Helical" evidence="7">
    <location>
        <begin position="274"/>
        <end position="295"/>
    </location>
</feature>
<evidence type="ECO:0000256" key="2">
    <source>
        <dbReference type="ARBA" id="ARBA00022692"/>
    </source>
</evidence>
<dbReference type="EMBL" id="JAGMWT010000011">
    <property type="protein sequence ID" value="KAH7119727.1"/>
    <property type="molecule type" value="Genomic_DNA"/>
</dbReference>
<evidence type="ECO:0000256" key="5">
    <source>
        <dbReference type="ARBA" id="ARBA00038359"/>
    </source>
</evidence>
<feature type="domain" description="Rhodopsin" evidence="8">
    <location>
        <begin position="32"/>
        <end position="291"/>
    </location>
</feature>
<feature type="transmembrane region" description="Helical" evidence="7">
    <location>
        <begin position="243"/>
        <end position="262"/>
    </location>
</feature>
<dbReference type="InterPro" id="IPR052337">
    <property type="entry name" value="SAT4-like"/>
</dbReference>
<dbReference type="InterPro" id="IPR049326">
    <property type="entry name" value="Rhodopsin_dom_fungi"/>
</dbReference>
<feature type="compositionally biased region" description="Low complexity" evidence="6">
    <location>
        <begin position="350"/>
        <end position="362"/>
    </location>
</feature>
<dbReference type="AlphaFoldDB" id="A0A9P9DIQ8"/>
<evidence type="ECO:0000259" key="8">
    <source>
        <dbReference type="Pfam" id="PF20684"/>
    </source>
</evidence>
<feature type="transmembrane region" description="Helical" evidence="7">
    <location>
        <begin position="47"/>
        <end position="68"/>
    </location>
</feature>
<feature type="transmembrane region" description="Helical" evidence="7">
    <location>
        <begin position="206"/>
        <end position="231"/>
    </location>
</feature>
<comment type="subcellular location">
    <subcellularLocation>
        <location evidence="1">Membrane</location>
        <topology evidence="1">Multi-pass membrane protein</topology>
    </subcellularLocation>
</comment>
<sequence>MALDRTHASRQLNAYTCLFITFAAAAITLASRLIARRLTRLRLWYDDYLAIMAFLFAGVWAGLTIWWLQLGLGLYLDEIPIPDHIILEKSRLILWNIELFYAFSLAFSKFAILAFYWRMFKTSDIKIPIKVLIGCTVIWLILRTFLAIFHCVPVQKFWQVQLDGVCNINDSKFFFGTVLTHLVIDVAILALPVIEVQKLKLPLSQRLGISGMFLFGIFVCVASVVVLYYSIQYDADTTEMPWNIAPIIIWASVEVNLAIVSGKLAACFLIDPLLVLYQLTYAACLPMLRPIYLIILRRPLTKNASSGSQHLPRSLTVSHKMATLTAYKETVVPKSDSESTHQLAVTRGDSISSNSEYNPSSNDGGHGNSTVIMGSAGEASEAPQRDRGGSWAGMDYHGMGGIVVTSETTVKISNIA</sequence>
<proteinExistence type="inferred from homology"/>
<protein>
    <recommendedName>
        <fullName evidence="8">Rhodopsin domain-containing protein</fullName>
    </recommendedName>
</protein>
<dbReference type="PANTHER" id="PTHR33048:SF47">
    <property type="entry name" value="INTEGRAL MEMBRANE PROTEIN-RELATED"/>
    <property type="match status" value="1"/>
</dbReference>